<reference evidence="2" key="1">
    <citation type="submission" date="2017-09" db="EMBL/GenBank/DDBJ databases">
        <authorList>
            <person name="Varghese N."/>
            <person name="Submissions S."/>
        </authorList>
    </citation>
    <scope>NUCLEOTIDE SEQUENCE [LARGE SCALE GENOMIC DNA]</scope>
    <source>
        <strain evidence="2">DSM 44270</strain>
    </source>
</reference>
<dbReference type="EMBL" id="OCNK01000002">
    <property type="protein sequence ID" value="SOD99263.1"/>
    <property type="molecule type" value="Genomic_DNA"/>
</dbReference>
<accession>A0A286GUN1</accession>
<dbReference type="AlphaFoldDB" id="A0A286GUN1"/>
<evidence type="ECO:0000313" key="2">
    <source>
        <dbReference type="Proteomes" id="UP000219482"/>
    </source>
</evidence>
<keyword evidence="2" id="KW-1185">Reference proteome</keyword>
<protein>
    <submittedName>
        <fullName evidence="1">Uncharacterized protein</fullName>
    </submittedName>
</protein>
<sequence length="112" mass="11952">MDRTPPDDRAGGDPRAADVFLADLRPRPGGRLLQGARLAGAAVSELFLQLIPSPSVHDVVVTRRSDGSEVLRVPAGEPLLAGDLLGRIRDELERVDPATFLAAWSEPLPPTP</sequence>
<dbReference type="RefSeq" id="WP_097183899.1">
    <property type="nucleotide sequence ID" value="NZ_OCNK01000002.1"/>
</dbReference>
<dbReference type="Proteomes" id="UP000219482">
    <property type="component" value="Unassembled WGS sequence"/>
</dbReference>
<name>A0A286GUN1_9ACTN</name>
<organism evidence="1 2">
    <name type="scientific">Blastococcus haudaquaticus</name>
    <dbReference type="NCBI Taxonomy" id="1938745"/>
    <lineage>
        <taxon>Bacteria</taxon>
        <taxon>Bacillati</taxon>
        <taxon>Actinomycetota</taxon>
        <taxon>Actinomycetes</taxon>
        <taxon>Geodermatophilales</taxon>
        <taxon>Geodermatophilaceae</taxon>
        <taxon>Blastococcus</taxon>
    </lineage>
</organism>
<dbReference type="OrthoDB" id="5198414at2"/>
<evidence type="ECO:0000313" key="1">
    <source>
        <dbReference type="EMBL" id="SOD99263.1"/>
    </source>
</evidence>
<proteinExistence type="predicted"/>
<gene>
    <name evidence="1" type="ORF">SAMN06272739_2223</name>
</gene>